<gene>
    <name evidence="1" type="ORF">J2853_001587</name>
</gene>
<comment type="caution">
    <text evidence="1">The sequence shown here is derived from an EMBL/GenBank/DDBJ whole genome shotgun (WGS) entry which is preliminary data.</text>
</comment>
<sequence length="33" mass="3344">MEITGGAGHTGGPYGVLVVVLTRGVKRFTGLLS</sequence>
<protein>
    <submittedName>
        <fullName evidence="1">Uncharacterized protein</fullName>
    </submittedName>
</protein>
<dbReference type="Proteomes" id="UP001225356">
    <property type="component" value="Unassembled WGS sequence"/>
</dbReference>
<accession>A0ABT9Q7K7</accession>
<evidence type="ECO:0000313" key="1">
    <source>
        <dbReference type="EMBL" id="MDP9842376.1"/>
    </source>
</evidence>
<reference evidence="1 2" key="1">
    <citation type="submission" date="2023-07" db="EMBL/GenBank/DDBJ databases">
        <title>Sequencing the genomes of 1000 actinobacteria strains.</title>
        <authorList>
            <person name="Klenk H.-P."/>
        </authorList>
    </citation>
    <scope>NUCLEOTIDE SEQUENCE [LARGE SCALE GENOMIC DNA]</scope>
    <source>
        <strain evidence="1 2">DSM 46740</strain>
    </source>
</reference>
<evidence type="ECO:0000313" key="2">
    <source>
        <dbReference type="Proteomes" id="UP001225356"/>
    </source>
</evidence>
<proteinExistence type="predicted"/>
<organism evidence="1 2">
    <name type="scientific">Streptosporangium lutulentum</name>
    <dbReference type="NCBI Taxonomy" id="1461250"/>
    <lineage>
        <taxon>Bacteria</taxon>
        <taxon>Bacillati</taxon>
        <taxon>Actinomycetota</taxon>
        <taxon>Actinomycetes</taxon>
        <taxon>Streptosporangiales</taxon>
        <taxon>Streptosporangiaceae</taxon>
        <taxon>Streptosporangium</taxon>
    </lineage>
</organism>
<dbReference type="EMBL" id="JAUSQU010000001">
    <property type="protein sequence ID" value="MDP9842376.1"/>
    <property type="molecule type" value="Genomic_DNA"/>
</dbReference>
<keyword evidence="2" id="KW-1185">Reference proteome</keyword>
<name>A0ABT9Q7K7_9ACTN</name>